<accession>A0A9P6E2X7</accession>
<dbReference type="Proteomes" id="UP000807306">
    <property type="component" value="Unassembled WGS sequence"/>
</dbReference>
<dbReference type="PANTHER" id="PTHR23079:SF55">
    <property type="entry name" value="RNA-DIRECTED RNA POLYMERASE"/>
    <property type="match status" value="1"/>
</dbReference>
<evidence type="ECO:0000256" key="1">
    <source>
        <dbReference type="RuleBase" id="RU363098"/>
    </source>
</evidence>
<feature type="domain" description="RDRP core" evidence="2">
    <location>
        <begin position="75"/>
        <end position="550"/>
    </location>
</feature>
<comment type="caution">
    <text evidence="3">The sequence shown here is derived from an EMBL/GenBank/DDBJ whole genome shotgun (WGS) entry which is preliminary data.</text>
</comment>
<dbReference type="InterPro" id="IPR057596">
    <property type="entry name" value="RDRP_core"/>
</dbReference>
<dbReference type="OrthoDB" id="6513042at2759"/>
<proteinExistence type="inferred from homology"/>
<comment type="similarity">
    <text evidence="1">Belongs to the RdRP family.</text>
</comment>
<evidence type="ECO:0000313" key="4">
    <source>
        <dbReference type="Proteomes" id="UP000807306"/>
    </source>
</evidence>
<keyword evidence="1" id="KW-0694">RNA-binding</keyword>
<keyword evidence="4" id="KW-1185">Reference proteome</keyword>
<dbReference type="PANTHER" id="PTHR23079">
    <property type="entry name" value="RNA-DEPENDENT RNA POLYMERASE"/>
    <property type="match status" value="1"/>
</dbReference>
<dbReference type="GO" id="GO:0031380">
    <property type="term" value="C:nuclear RNA-directed RNA polymerase complex"/>
    <property type="evidence" value="ECO:0007669"/>
    <property type="project" value="TreeGrafter"/>
</dbReference>
<dbReference type="GO" id="GO:0003968">
    <property type="term" value="F:RNA-directed RNA polymerase activity"/>
    <property type="evidence" value="ECO:0007669"/>
    <property type="project" value="UniProtKB-KW"/>
</dbReference>
<organism evidence="3 4">
    <name type="scientific">Crepidotus variabilis</name>
    <dbReference type="NCBI Taxonomy" id="179855"/>
    <lineage>
        <taxon>Eukaryota</taxon>
        <taxon>Fungi</taxon>
        <taxon>Dikarya</taxon>
        <taxon>Basidiomycota</taxon>
        <taxon>Agaricomycotina</taxon>
        <taxon>Agaricomycetes</taxon>
        <taxon>Agaricomycetidae</taxon>
        <taxon>Agaricales</taxon>
        <taxon>Agaricineae</taxon>
        <taxon>Crepidotaceae</taxon>
        <taxon>Crepidotus</taxon>
    </lineage>
</organism>
<gene>
    <name evidence="3" type="ORF">CPB83DRAFT_778593</name>
</gene>
<dbReference type="InterPro" id="IPR007855">
    <property type="entry name" value="RDRP"/>
</dbReference>
<keyword evidence="1" id="KW-0548">Nucleotidyltransferase</keyword>
<comment type="catalytic activity">
    <reaction evidence="1">
        <text>RNA(n) + a ribonucleoside 5'-triphosphate = RNA(n+1) + diphosphate</text>
        <dbReference type="Rhea" id="RHEA:21248"/>
        <dbReference type="Rhea" id="RHEA-COMP:14527"/>
        <dbReference type="Rhea" id="RHEA-COMP:17342"/>
        <dbReference type="ChEBI" id="CHEBI:33019"/>
        <dbReference type="ChEBI" id="CHEBI:61557"/>
        <dbReference type="ChEBI" id="CHEBI:140395"/>
        <dbReference type="EC" id="2.7.7.48"/>
    </reaction>
</comment>
<dbReference type="EC" id="2.7.7.48" evidence="1"/>
<dbReference type="EMBL" id="MU158035">
    <property type="protein sequence ID" value="KAF9521527.1"/>
    <property type="molecule type" value="Genomic_DNA"/>
</dbReference>
<keyword evidence="1" id="KW-0808">Transferase</keyword>
<dbReference type="GO" id="GO:0030422">
    <property type="term" value="P:siRNA processing"/>
    <property type="evidence" value="ECO:0007669"/>
    <property type="project" value="TreeGrafter"/>
</dbReference>
<dbReference type="Pfam" id="PF05183">
    <property type="entry name" value="RdRP"/>
    <property type="match status" value="1"/>
</dbReference>
<dbReference type="GO" id="GO:0003723">
    <property type="term" value="F:RNA binding"/>
    <property type="evidence" value="ECO:0007669"/>
    <property type="project" value="UniProtKB-KW"/>
</dbReference>
<evidence type="ECO:0000313" key="3">
    <source>
        <dbReference type="EMBL" id="KAF9521527.1"/>
    </source>
</evidence>
<keyword evidence="1" id="KW-0696">RNA-directed RNA polymerase</keyword>
<protein>
    <recommendedName>
        <fullName evidence="1">RNA-dependent RNA polymerase</fullName>
        <ecNumber evidence="1">2.7.7.48</ecNumber>
    </recommendedName>
</protein>
<name>A0A9P6E2X7_9AGAR</name>
<reference evidence="3" key="1">
    <citation type="submission" date="2020-11" db="EMBL/GenBank/DDBJ databases">
        <authorList>
            <consortium name="DOE Joint Genome Institute"/>
            <person name="Ahrendt S."/>
            <person name="Riley R."/>
            <person name="Andreopoulos W."/>
            <person name="Labutti K."/>
            <person name="Pangilinan J."/>
            <person name="Ruiz-Duenas F.J."/>
            <person name="Barrasa J.M."/>
            <person name="Sanchez-Garcia M."/>
            <person name="Camarero S."/>
            <person name="Miyauchi S."/>
            <person name="Serrano A."/>
            <person name="Linde D."/>
            <person name="Babiker R."/>
            <person name="Drula E."/>
            <person name="Ayuso-Fernandez I."/>
            <person name="Pacheco R."/>
            <person name="Padilla G."/>
            <person name="Ferreira P."/>
            <person name="Barriuso J."/>
            <person name="Kellner H."/>
            <person name="Castanera R."/>
            <person name="Alfaro M."/>
            <person name="Ramirez L."/>
            <person name="Pisabarro A.G."/>
            <person name="Kuo A."/>
            <person name="Tritt A."/>
            <person name="Lipzen A."/>
            <person name="He G."/>
            <person name="Yan M."/>
            <person name="Ng V."/>
            <person name="Cullen D."/>
            <person name="Martin F."/>
            <person name="Rosso M.-N."/>
            <person name="Henrissat B."/>
            <person name="Hibbett D."/>
            <person name="Martinez A.T."/>
            <person name="Grigoriev I.V."/>
        </authorList>
    </citation>
    <scope>NUCLEOTIDE SEQUENCE</scope>
    <source>
        <strain evidence="3">CBS 506.95</strain>
    </source>
</reference>
<evidence type="ECO:0000259" key="2">
    <source>
        <dbReference type="Pfam" id="PF05183"/>
    </source>
</evidence>
<sequence length="1285" mass="145860">MPPITLREKPAFDDAEWNFRFPPSSLIFPKRPGLYGKVVSLKNEVISLTIDQFPSNRVINADDPSKFVLLSLDRRFRFEEQPMRVAVDYIVRLFKRGLFLNGVQYRFYGHSNSQLRGRSCFLREATSDHELDERIYSMGSFSKIMNAAKRAKRIGLLFSAAQIDYNLDPKLVGDIPDISVGDEVFSDGCGLISKYLAVQLSKAKRITFRAKRYTPTIFQIRYLGYKGVLMLHPELDKEKKHLAEFRKSMKKFTTTVDHTFSVVGHSRPYTFGRLNNDVIVLLSSLGITDEVVLAKQQQYFNWVSDASRDVVKALDFLSCLEQHSQAERALLDGLDNESVRKEIRRLQNSEIAGGRQDLTNRYKSRIIVHKSRRLYGVCDPFQVLKEGEVQIRVTMSREGPTTPVHGDVIIVRNPCLHPGDILKLRATHHPSLAHLTDCLVFASIAKPGRHAPPSMSSGGDLDGDEFFVCWDSDLIPKKISESYDYPGNKEINKRDITRLDLATHFASYNASGVARVSALHAKWARSSPKGALCVECQELNALHSQSVDGANIKIPERLTKPPEQEGLFILDRLEQALDVFAQDFAASVSRRAEMSTMVETDAKALLTRLLQSQQNSVSEYELFNLAYRLCTRYHIDIKPFFTQLDFSALTTAQKHEMSATLSISDSDFPEIWNSLIRSDILTPWDLYQRNLAHPFALHRLYSSKRSGMVTFFEYMRMALQAYTRKLILIQPNERVSVGIFIRGPVPWDEDPEVSENVVVVSFLPQSAATVAHTRPCTSGYRLHVGEDRFQLYNKNIRDTFVFISKNAQVSIALQKISATVQRQIGRLQRNDLSNIEIHVVSNRDRVAHQLFDLWFDHVPTEEFVRRFDRQPAPYRLNDLNDVDWTTEDFTHLCGAFFTIGPGVKQPKHTPDTMEDFLSRKMLPDIHKIMQLAVKYHAEDELFLVFSYVIQQEPFSRDFAETWIDKYPSLAFSLLKNRPPNDELQLPEELEPMAIGLARGIIKSANDTKIAALVALEKIARSIGLLPMNQYTDLLMFTALSVRSKQLVQEVLLVLNDSRVQYCPPSLASTYCHKHALGVVFDRAEEAADECPCNEDGRPRKKQGSAPIQAKLKFTEGYDSTSEVVASVRIDARSPIRLHSHVRIQAASKAENRWIDAPIMDGLVIQTVKGELKIRLVHPAPPEMEVMDWNIYDAGSTATATAMLEAIQRLVSEHYECCAFYNLIVGDLDREPLVHSFEGPDYPPPPNLNESQSVAMKSWRNGLALIWGPPGMLSNLHLCITSLFSR</sequence>